<proteinExistence type="predicted"/>
<reference evidence="4" key="1">
    <citation type="submission" date="2022-10" db="EMBL/GenBank/DDBJ databases">
        <title>Culturing micro-colonial fungi from biological soil crusts in the Mojave desert and describing Neophaeococcomyces mojavensis, and introducing the new genera and species Taxawa tesnikishii.</title>
        <authorList>
            <person name="Kurbessoian T."/>
            <person name="Stajich J.E."/>
        </authorList>
    </citation>
    <scope>NUCLEOTIDE SEQUENCE</scope>
    <source>
        <strain evidence="4">TK_41</strain>
    </source>
</reference>
<evidence type="ECO:0000256" key="1">
    <source>
        <dbReference type="ARBA" id="ARBA00004123"/>
    </source>
</evidence>
<keyword evidence="3" id="KW-0812">Transmembrane</keyword>
<dbReference type="PANTHER" id="PTHR37534">
    <property type="entry name" value="TRANSCRIPTIONAL ACTIVATOR PROTEIN UGA3"/>
    <property type="match status" value="1"/>
</dbReference>
<dbReference type="GO" id="GO:0045944">
    <property type="term" value="P:positive regulation of transcription by RNA polymerase II"/>
    <property type="evidence" value="ECO:0007669"/>
    <property type="project" value="TreeGrafter"/>
</dbReference>
<evidence type="ECO:0000313" key="4">
    <source>
        <dbReference type="EMBL" id="KAJ9601927.1"/>
    </source>
</evidence>
<keyword evidence="3" id="KW-1133">Transmembrane helix</keyword>
<evidence type="ECO:0000256" key="2">
    <source>
        <dbReference type="ARBA" id="ARBA00023242"/>
    </source>
</evidence>
<keyword evidence="3" id="KW-0472">Membrane</keyword>
<keyword evidence="2" id="KW-0539">Nucleus</keyword>
<organism evidence="4 5">
    <name type="scientific">Cladophialophora chaetospira</name>
    <dbReference type="NCBI Taxonomy" id="386627"/>
    <lineage>
        <taxon>Eukaryota</taxon>
        <taxon>Fungi</taxon>
        <taxon>Dikarya</taxon>
        <taxon>Ascomycota</taxon>
        <taxon>Pezizomycotina</taxon>
        <taxon>Eurotiomycetes</taxon>
        <taxon>Chaetothyriomycetidae</taxon>
        <taxon>Chaetothyriales</taxon>
        <taxon>Herpotrichiellaceae</taxon>
        <taxon>Cladophialophora</taxon>
    </lineage>
</organism>
<dbReference type="Proteomes" id="UP001172673">
    <property type="component" value="Unassembled WGS sequence"/>
</dbReference>
<evidence type="ECO:0008006" key="6">
    <source>
        <dbReference type="Google" id="ProtNLM"/>
    </source>
</evidence>
<dbReference type="GO" id="GO:0000976">
    <property type="term" value="F:transcription cis-regulatory region binding"/>
    <property type="evidence" value="ECO:0007669"/>
    <property type="project" value="TreeGrafter"/>
</dbReference>
<sequence length="309" mass="34534">MPKIANKNCDETLPTCGRCERSGRWCDRTIPLKIRAVQRSTRSHDQKDVDETEPGFAIAVGEPSVELQSEEIAQCFEHYLRVLSPWYDLNDLDNNFRRVVGKRALWNSLLFSAVIAFAAIHQSKTGRAALKTLAESYHTCCLRLLIGLDEADAAIVNGTALAATCLLRSYEILAEEEDPNRHLYGAFSLMPPLSSTIPRDPFLRAGLWNYLREDITFSLINECPLKVDVGQVDLDLGRDDDHANQITLLLASLINAESADSGGPLGELRMAIEHWRSHLPFQAYHESDGGTFPRIQMVQECHGKSTTLI</sequence>
<dbReference type="InterPro" id="IPR021858">
    <property type="entry name" value="Fun_TF"/>
</dbReference>
<feature type="transmembrane region" description="Helical" evidence="3">
    <location>
        <begin position="104"/>
        <end position="121"/>
    </location>
</feature>
<evidence type="ECO:0000313" key="5">
    <source>
        <dbReference type="Proteomes" id="UP001172673"/>
    </source>
</evidence>
<protein>
    <recommendedName>
        <fullName evidence="6">Zn(2)-C6 fungal-type domain-containing protein</fullName>
    </recommendedName>
</protein>
<evidence type="ECO:0000256" key="3">
    <source>
        <dbReference type="SAM" id="Phobius"/>
    </source>
</evidence>
<dbReference type="GO" id="GO:0005634">
    <property type="term" value="C:nucleus"/>
    <property type="evidence" value="ECO:0007669"/>
    <property type="project" value="UniProtKB-SubCell"/>
</dbReference>
<dbReference type="Pfam" id="PF11951">
    <property type="entry name" value="Fungal_trans_2"/>
    <property type="match status" value="1"/>
</dbReference>
<dbReference type="EMBL" id="JAPDRK010000031">
    <property type="protein sequence ID" value="KAJ9601927.1"/>
    <property type="molecule type" value="Genomic_DNA"/>
</dbReference>
<gene>
    <name evidence="4" type="ORF">H2200_013597</name>
</gene>
<accession>A0AA38WP90</accession>
<keyword evidence="5" id="KW-1185">Reference proteome</keyword>
<comment type="caution">
    <text evidence="4">The sequence shown here is derived from an EMBL/GenBank/DDBJ whole genome shotgun (WGS) entry which is preliminary data.</text>
</comment>
<name>A0AA38WP90_9EURO</name>
<dbReference type="PANTHER" id="PTHR37534:SF2">
    <property type="entry name" value="N-ACETYLTRANSFERASE DOMAIN-CONTAINING PROTEIN"/>
    <property type="match status" value="1"/>
</dbReference>
<comment type="subcellular location">
    <subcellularLocation>
        <location evidence="1">Nucleus</location>
    </subcellularLocation>
</comment>
<dbReference type="AlphaFoldDB" id="A0AA38WP90"/>
<dbReference type="GO" id="GO:0003700">
    <property type="term" value="F:DNA-binding transcription factor activity"/>
    <property type="evidence" value="ECO:0007669"/>
    <property type="project" value="TreeGrafter"/>
</dbReference>